<dbReference type="Proteomes" id="UP000659496">
    <property type="component" value="Unassembled WGS sequence"/>
</dbReference>
<dbReference type="EMBL" id="JACSQY010000016">
    <property type="protein sequence ID" value="MBD7909628.1"/>
    <property type="molecule type" value="Genomic_DNA"/>
</dbReference>
<comment type="caution">
    <text evidence="2">The sequence shown here is derived from an EMBL/GenBank/DDBJ whole genome shotgun (WGS) entry which is preliminary data.</text>
</comment>
<evidence type="ECO:0000259" key="1">
    <source>
        <dbReference type="Pfam" id="PF07238"/>
    </source>
</evidence>
<dbReference type="InterPro" id="IPR009875">
    <property type="entry name" value="PilZ_domain"/>
</dbReference>
<accession>A0ABR8PN82</accession>
<name>A0ABR8PN82_9BACL</name>
<dbReference type="SUPFAM" id="SSF141371">
    <property type="entry name" value="PilZ domain-like"/>
    <property type="match status" value="1"/>
</dbReference>
<keyword evidence="3" id="KW-1185">Reference proteome</keyword>
<reference evidence="2 3" key="1">
    <citation type="submission" date="2020-08" db="EMBL/GenBank/DDBJ databases">
        <title>A Genomic Blueprint of the Chicken Gut Microbiome.</title>
        <authorList>
            <person name="Gilroy R."/>
            <person name="Ravi A."/>
            <person name="Getino M."/>
            <person name="Pursley I."/>
            <person name="Horton D.L."/>
            <person name="Alikhan N.-F."/>
            <person name="Baker D."/>
            <person name="Gharbi K."/>
            <person name="Hall N."/>
            <person name="Watson M."/>
            <person name="Adriaenssens E.M."/>
            <person name="Foster-Nyarko E."/>
            <person name="Jarju S."/>
            <person name="Secka A."/>
            <person name="Antonio M."/>
            <person name="Oren A."/>
            <person name="Chaudhuri R."/>
            <person name="La Ragione R.M."/>
            <person name="Hildebrand F."/>
            <person name="Pallen M.J."/>
        </authorList>
    </citation>
    <scope>NUCLEOTIDE SEQUENCE [LARGE SCALE GENOMIC DNA]</scope>
    <source>
        <strain evidence="2 3">Sa3CUA8</strain>
    </source>
</reference>
<evidence type="ECO:0000313" key="3">
    <source>
        <dbReference type="Proteomes" id="UP000659496"/>
    </source>
</evidence>
<organism evidence="2 3">
    <name type="scientific">Sporosarcina gallistercoris</name>
    <dbReference type="NCBI Taxonomy" id="2762245"/>
    <lineage>
        <taxon>Bacteria</taxon>
        <taxon>Bacillati</taxon>
        <taxon>Bacillota</taxon>
        <taxon>Bacilli</taxon>
        <taxon>Bacillales</taxon>
        <taxon>Caryophanaceae</taxon>
        <taxon>Sporosarcina</taxon>
    </lineage>
</organism>
<evidence type="ECO:0000313" key="2">
    <source>
        <dbReference type="EMBL" id="MBD7909628.1"/>
    </source>
</evidence>
<proteinExistence type="predicted"/>
<protein>
    <submittedName>
        <fullName evidence="2">PilZ domain-containing protein</fullName>
    </submittedName>
</protein>
<gene>
    <name evidence="2" type="ORF">H9659_14920</name>
</gene>
<dbReference type="Pfam" id="PF07238">
    <property type="entry name" value="PilZ"/>
    <property type="match status" value="1"/>
</dbReference>
<dbReference type="RefSeq" id="WP_191692049.1">
    <property type="nucleotide sequence ID" value="NZ_JACSQY010000016.1"/>
</dbReference>
<sequence>MHYKRDEAFRFPFDEPVPAEFSIYLKNSDRPGTGTGDSELLDISPGGTRMETTFNIPVKRDEVALKLRFNLYQQPIETDGVIVWKDAVGDGWIYGIDFDENEAVAQTIVNDLKLRRQAER</sequence>
<dbReference type="Gene3D" id="2.40.10.220">
    <property type="entry name" value="predicted glycosyltransferase like domains"/>
    <property type="match status" value="1"/>
</dbReference>
<feature type="domain" description="PilZ" evidence="1">
    <location>
        <begin position="8"/>
        <end position="106"/>
    </location>
</feature>